<evidence type="ECO:0000313" key="5">
    <source>
        <dbReference type="Proteomes" id="UP000813444"/>
    </source>
</evidence>
<dbReference type="PANTHER" id="PTHR43540:SF15">
    <property type="entry name" value="BLR5631 PROTEIN"/>
    <property type="match status" value="1"/>
</dbReference>
<dbReference type="Gene3D" id="3.40.50.850">
    <property type="entry name" value="Isochorismatase-like"/>
    <property type="match status" value="1"/>
</dbReference>
<dbReference type="InterPro" id="IPR036380">
    <property type="entry name" value="Isochorismatase-like_sf"/>
</dbReference>
<dbReference type="EMBL" id="JAGPNK010000010">
    <property type="protein sequence ID" value="KAH7312652.1"/>
    <property type="molecule type" value="Genomic_DNA"/>
</dbReference>
<reference evidence="4" key="1">
    <citation type="journal article" date="2021" name="Nat. Commun.">
        <title>Genetic determinants of endophytism in the Arabidopsis root mycobiome.</title>
        <authorList>
            <person name="Mesny F."/>
            <person name="Miyauchi S."/>
            <person name="Thiergart T."/>
            <person name="Pickel B."/>
            <person name="Atanasova L."/>
            <person name="Karlsson M."/>
            <person name="Huettel B."/>
            <person name="Barry K.W."/>
            <person name="Haridas S."/>
            <person name="Chen C."/>
            <person name="Bauer D."/>
            <person name="Andreopoulos W."/>
            <person name="Pangilinan J."/>
            <person name="LaButti K."/>
            <person name="Riley R."/>
            <person name="Lipzen A."/>
            <person name="Clum A."/>
            <person name="Drula E."/>
            <person name="Henrissat B."/>
            <person name="Kohler A."/>
            <person name="Grigoriev I.V."/>
            <person name="Martin F.M."/>
            <person name="Hacquard S."/>
        </authorList>
    </citation>
    <scope>NUCLEOTIDE SEQUENCE</scope>
    <source>
        <strain evidence="4">MPI-CAGE-CH-0235</strain>
    </source>
</reference>
<gene>
    <name evidence="4" type="ORF">B0I35DRAFT_60042</name>
</gene>
<dbReference type="InterPro" id="IPR050272">
    <property type="entry name" value="Isochorismatase-like_hydrls"/>
</dbReference>
<keyword evidence="2" id="KW-0378">Hydrolase</keyword>
<dbReference type="Proteomes" id="UP000813444">
    <property type="component" value="Unassembled WGS sequence"/>
</dbReference>
<dbReference type="GO" id="GO:0016787">
    <property type="term" value="F:hydrolase activity"/>
    <property type="evidence" value="ECO:0007669"/>
    <property type="project" value="UniProtKB-KW"/>
</dbReference>
<accession>A0A8K0SKC8</accession>
<dbReference type="InterPro" id="IPR000868">
    <property type="entry name" value="Isochorismatase-like_dom"/>
</dbReference>
<dbReference type="AlphaFoldDB" id="A0A8K0SKC8"/>
<dbReference type="OrthoDB" id="245563at2759"/>
<keyword evidence="5" id="KW-1185">Reference proteome</keyword>
<feature type="domain" description="Isochorismatase-like" evidence="3">
    <location>
        <begin position="24"/>
        <end position="160"/>
    </location>
</feature>
<comment type="caution">
    <text evidence="4">The sequence shown here is derived from an EMBL/GenBank/DDBJ whole genome shotgun (WGS) entry which is preliminary data.</text>
</comment>
<name>A0A8K0SKC8_9HYPO</name>
<evidence type="ECO:0000256" key="1">
    <source>
        <dbReference type="ARBA" id="ARBA00006336"/>
    </source>
</evidence>
<evidence type="ECO:0000259" key="3">
    <source>
        <dbReference type="Pfam" id="PF00857"/>
    </source>
</evidence>
<proteinExistence type="inferred from homology"/>
<dbReference type="Pfam" id="PF00857">
    <property type="entry name" value="Isochorismatase"/>
    <property type="match status" value="1"/>
</dbReference>
<comment type="similarity">
    <text evidence="1">Belongs to the isochorismatase family.</text>
</comment>
<sequence>MATTLSYRQIIGLEASTPTTQDSTLLIIDAQNIIASGPMPARDVEKPRAAIAALLQKYRAAKGKVVHVIHDTSAWPIPPEEGLEFEELTPIEGEVKIPPKKFTNSFTGTGLAEELEKLGNKKLVIVGFMAHICVSTTARQASELGYDVVVVEDAVGDRDIPGVDAVQLVKVMLAEIGDFYGTVLHSSSIA</sequence>
<protein>
    <submittedName>
        <fullName evidence="4">Isochorismatase-like protein</fullName>
    </submittedName>
</protein>
<dbReference type="SUPFAM" id="SSF52499">
    <property type="entry name" value="Isochorismatase-like hydrolases"/>
    <property type="match status" value="1"/>
</dbReference>
<evidence type="ECO:0000313" key="4">
    <source>
        <dbReference type="EMBL" id="KAH7312652.1"/>
    </source>
</evidence>
<evidence type="ECO:0000256" key="2">
    <source>
        <dbReference type="ARBA" id="ARBA00022801"/>
    </source>
</evidence>
<dbReference type="PANTHER" id="PTHR43540">
    <property type="entry name" value="PEROXYUREIDOACRYLATE/UREIDOACRYLATE AMIDOHYDROLASE-RELATED"/>
    <property type="match status" value="1"/>
</dbReference>
<organism evidence="4 5">
    <name type="scientific">Stachybotrys elegans</name>
    <dbReference type="NCBI Taxonomy" id="80388"/>
    <lineage>
        <taxon>Eukaryota</taxon>
        <taxon>Fungi</taxon>
        <taxon>Dikarya</taxon>
        <taxon>Ascomycota</taxon>
        <taxon>Pezizomycotina</taxon>
        <taxon>Sordariomycetes</taxon>
        <taxon>Hypocreomycetidae</taxon>
        <taxon>Hypocreales</taxon>
        <taxon>Stachybotryaceae</taxon>
        <taxon>Stachybotrys</taxon>
    </lineage>
</organism>